<protein>
    <submittedName>
        <fullName evidence="2">Uncharacterized protein</fullName>
    </submittedName>
</protein>
<organism evidence="2 3">
    <name type="scientific">Hibiscus syriacus</name>
    <name type="common">Rose of Sharon</name>
    <dbReference type="NCBI Taxonomy" id="106335"/>
    <lineage>
        <taxon>Eukaryota</taxon>
        <taxon>Viridiplantae</taxon>
        <taxon>Streptophyta</taxon>
        <taxon>Embryophyta</taxon>
        <taxon>Tracheophyta</taxon>
        <taxon>Spermatophyta</taxon>
        <taxon>Magnoliopsida</taxon>
        <taxon>eudicotyledons</taxon>
        <taxon>Gunneridae</taxon>
        <taxon>Pentapetalae</taxon>
        <taxon>rosids</taxon>
        <taxon>malvids</taxon>
        <taxon>Malvales</taxon>
        <taxon>Malvaceae</taxon>
        <taxon>Malvoideae</taxon>
        <taxon>Hibiscus</taxon>
    </lineage>
</organism>
<keyword evidence="1" id="KW-0472">Membrane</keyword>
<evidence type="ECO:0000313" key="2">
    <source>
        <dbReference type="EMBL" id="KAE8733065.1"/>
    </source>
</evidence>
<proteinExistence type="predicted"/>
<keyword evidence="3" id="KW-1185">Reference proteome</keyword>
<dbReference type="Proteomes" id="UP000436088">
    <property type="component" value="Unassembled WGS sequence"/>
</dbReference>
<name>A0A6A3CU25_HIBSY</name>
<feature type="transmembrane region" description="Helical" evidence="1">
    <location>
        <begin position="6"/>
        <end position="25"/>
    </location>
</feature>
<dbReference type="GO" id="GO:0005634">
    <property type="term" value="C:nucleus"/>
    <property type="evidence" value="ECO:0007669"/>
    <property type="project" value="TreeGrafter"/>
</dbReference>
<dbReference type="GO" id="GO:0003886">
    <property type="term" value="F:DNA (cytosine-5-)-methyltransferase activity"/>
    <property type="evidence" value="ECO:0007669"/>
    <property type="project" value="TreeGrafter"/>
</dbReference>
<gene>
    <name evidence="2" type="ORF">F3Y22_tig00001644pilonHSYRG00525</name>
</gene>
<keyword evidence="1" id="KW-0812">Transmembrane</keyword>
<dbReference type="InterPro" id="IPR029063">
    <property type="entry name" value="SAM-dependent_MTases_sf"/>
</dbReference>
<keyword evidence="1" id="KW-1133">Transmembrane helix</keyword>
<comment type="caution">
    <text evidence="2">The sequence shown here is derived from an EMBL/GenBank/DDBJ whole genome shotgun (WGS) entry which is preliminary data.</text>
</comment>
<evidence type="ECO:0000256" key="1">
    <source>
        <dbReference type="SAM" id="Phobius"/>
    </source>
</evidence>
<dbReference type="InterPro" id="IPR050390">
    <property type="entry name" value="C5-Methyltransferase"/>
</dbReference>
<dbReference type="EMBL" id="VEPZ02000127">
    <property type="protein sequence ID" value="KAE8733065.1"/>
    <property type="molecule type" value="Genomic_DNA"/>
</dbReference>
<dbReference type="PANTHER" id="PTHR23068">
    <property type="entry name" value="DNA CYTOSINE-5- -METHYLTRANSFERASE 3-RELATED"/>
    <property type="match status" value="1"/>
</dbReference>
<dbReference type="AlphaFoldDB" id="A0A6A3CU25"/>
<accession>A0A6A3CU25</accession>
<dbReference type="Gene3D" id="3.40.50.150">
    <property type="entry name" value="Vaccinia Virus protein VP39"/>
    <property type="match status" value="1"/>
</dbReference>
<feature type="transmembrane region" description="Helical" evidence="1">
    <location>
        <begin position="76"/>
        <end position="97"/>
    </location>
</feature>
<evidence type="ECO:0000313" key="3">
    <source>
        <dbReference type="Proteomes" id="UP000436088"/>
    </source>
</evidence>
<dbReference type="PANTHER" id="PTHR23068:SF25">
    <property type="entry name" value="DNA (CYTOSINE-5)-METHYLTRANSFERASE DRM2"/>
    <property type="match status" value="1"/>
</dbReference>
<sequence length="106" mass="12032">MFPKGIIVLSFFSGISGAKIALYQLSIYLKADVKELNDDRLEQLMSRFGGFDLVVDGIPYNNLTGRNKHHRDVLENFCWCIAMTTTVTVFFIAPRYALPYPTLPEP</sequence>
<reference evidence="2" key="1">
    <citation type="submission" date="2019-09" db="EMBL/GenBank/DDBJ databases">
        <title>Draft genome information of white flower Hibiscus syriacus.</title>
        <authorList>
            <person name="Kim Y.-M."/>
        </authorList>
    </citation>
    <scope>NUCLEOTIDE SEQUENCE [LARGE SCALE GENOMIC DNA]</scope>
    <source>
        <strain evidence="2">YM2019G1</strain>
    </source>
</reference>